<keyword evidence="1" id="KW-1133">Transmembrane helix</keyword>
<organism evidence="2 3">
    <name type="scientific">Nocardia thailandica</name>
    <dbReference type="NCBI Taxonomy" id="257275"/>
    <lineage>
        <taxon>Bacteria</taxon>
        <taxon>Bacillati</taxon>
        <taxon>Actinomycetota</taxon>
        <taxon>Actinomycetes</taxon>
        <taxon>Mycobacteriales</taxon>
        <taxon>Nocardiaceae</taxon>
        <taxon>Nocardia</taxon>
    </lineage>
</organism>
<reference evidence="2 3" key="1">
    <citation type="submission" date="2024-10" db="EMBL/GenBank/DDBJ databases">
        <title>The Natural Products Discovery Center: Release of the First 8490 Sequenced Strains for Exploring Actinobacteria Biosynthetic Diversity.</title>
        <authorList>
            <person name="Kalkreuter E."/>
            <person name="Kautsar S.A."/>
            <person name="Yang D."/>
            <person name="Bader C.D."/>
            <person name="Teijaro C.N."/>
            <person name="Fluegel L."/>
            <person name="Davis C.M."/>
            <person name="Simpson J.R."/>
            <person name="Lauterbach L."/>
            <person name="Steele A.D."/>
            <person name="Gui C."/>
            <person name="Meng S."/>
            <person name="Li G."/>
            <person name="Viehrig K."/>
            <person name="Ye F."/>
            <person name="Su P."/>
            <person name="Kiefer A.F."/>
            <person name="Nichols A."/>
            <person name="Cepeda A.J."/>
            <person name="Yan W."/>
            <person name="Fan B."/>
            <person name="Jiang Y."/>
            <person name="Adhikari A."/>
            <person name="Zheng C.-J."/>
            <person name="Schuster L."/>
            <person name="Cowan T.M."/>
            <person name="Smanski M.J."/>
            <person name="Chevrette M.G."/>
            <person name="De Carvalho L.P.S."/>
            <person name="Shen B."/>
        </authorList>
    </citation>
    <scope>NUCLEOTIDE SEQUENCE [LARGE SCALE GENOMIC DNA]</scope>
    <source>
        <strain evidence="2 3">NPDC004045</strain>
    </source>
</reference>
<feature type="transmembrane region" description="Helical" evidence="1">
    <location>
        <begin position="117"/>
        <end position="141"/>
    </location>
</feature>
<sequence length="180" mass="20299">MRFIGRKVRDLPMICPRHGTAATDHIQLEIPFMQWDGQRMPQSPAQTWRFYRRTWWRVYRGLPKLDTSARLWANWPACHLCVSRRRTALRTGVGLLLLPLFVAVAFVLESVGTPQPVVLAAFLLGIPGGFPIGMVVGTSLLQKSNTYIPVDPIDERPFVTIRAHPNFAEAVRAHTGAETD</sequence>
<accession>A0ABW6PJQ8</accession>
<evidence type="ECO:0000256" key="1">
    <source>
        <dbReference type="SAM" id="Phobius"/>
    </source>
</evidence>
<dbReference type="RefSeq" id="WP_387699456.1">
    <property type="nucleotide sequence ID" value="NZ_JBIAMX010000003.1"/>
</dbReference>
<dbReference type="Proteomes" id="UP001601444">
    <property type="component" value="Unassembled WGS sequence"/>
</dbReference>
<keyword evidence="1" id="KW-0812">Transmembrane</keyword>
<gene>
    <name evidence="2" type="ORF">ACFYTF_07305</name>
</gene>
<keyword evidence="1" id="KW-0472">Membrane</keyword>
<evidence type="ECO:0000313" key="3">
    <source>
        <dbReference type="Proteomes" id="UP001601444"/>
    </source>
</evidence>
<name>A0ABW6PJQ8_9NOCA</name>
<keyword evidence="3" id="KW-1185">Reference proteome</keyword>
<feature type="transmembrane region" description="Helical" evidence="1">
    <location>
        <begin position="93"/>
        <end position="111"/>
    </location>
</feature>
<protein>
    <submittedName>
        <fullName evidence="2">Uncharacterized protein</fullName>
    </submittedName>
</protein>
<dbReference type="EMBL" id="JBIAMX010000003">
    <property type="protein sequence ID" value="MFF0542629.1"/>
    <property type="molecule type" value="Genomic_DNA"/>
</dbReference>
<evidence type="ECO:0000313" key="2">
    <source>
        <dbReference type="EMBL" id="MFF0542629.1"/>
    </source>
</evidence>
<proteinExistence type="predicted"/>
<comment type="caution">
    <text evidence="2">The sequence shown here is derived from an EMBL/GenBank/DDBJ whole genome shotgun (WGS) entry which is preliminary data.</text>
</comment>